<dbReference type="InterPro" id="IPR008984">
    <property type="entry name" value="SMAD_FHA_dom_sf"/>
</dbReference>
<dbReference type="AlphaFoldDB" id="A0AAX4HDS8"/>
<comment type="catalytic activity">
    <reaction evidence="1">
        <text>S-ubiquitinyl-[E2 ubiquitin-conjugating enzyme]-L-cysteine + [acceptor protein]-L-lysine = [E2 ubiquitin-conjugating enzyme]-L-cysteine + N(6)-ubiquitinyl-[acceptor protein]-L-lysine.</text>
        <dbReference type="EC" id="2.3.2.27"/>
    </reaction>
</comment>
<comment type="subcellular location">
    <subcellularLocation>
        <location evidence="2">Cytoplasm</location>
    </subcellularLocation>
</comment>
<feature type="region of interest" description="Disordered" evidence="14">
    <location>
        <begin position="171"/>
        <end position="196"/>
    </location>
</feature>
<dbReference type="GO" id="GO:0032186">
    <property type="term" value="P:cellular bud neck septin ring organization"/>
    <property type="evidence" value="ECO:0007669"/>
    <property type="project" value="UniProtKB-ARBA"/>
</dbReference>
<evidence type="ECO:0000259" key="15">
    <source>
        <dbReference type="PROSITE" id="PS50006"/>
    </source>
</evidence>
<evidence type="ECO:0000259" key="16">
    <source>
        <dbReference type="PROSITE" id="PS50089"/>
    </source>
</evidence>
<dbReference type="GO" id="GO:0051865">
    <property type="term" value="P:protein autoubiquitination"/>
    <property type="evidence" value="ECO:0007669"/>
    <property type="project" value="UniProtKB-ARBA"/>
</dbReference>
<evidence type="ECO:0000256" key="11">
    <source>
        <dbReference type="ARBA" id="ARBA00061209"/>
    </source>
</evidence>
<feature type="region of interest" description="Disordered" evidence="14">
    <location>
        <begin position="210"/>
        <end position="271"/>
    </location>
</feature>
<comment type="similarity">
    <text evidence="11">Belongs to the DMA1 family.</text>
</comment>
<feature type="compositionally biased region" description="Low complexity" evidence="14">
    <location>
        <begin position="261"/>
        <end position="271"/>
    </location>
</feature>
<feature type="domain" description="RING-type" evidence="16">
    <location>
        <begin position="453"/>
        <end position="497"/>
    </location>
</feature>
<evidence type="ECO:0000256" key="7">
    <source>
        <dbReference type="ARBA" id="ARBA00022771"/>
    </source>
</evidence>
<feature type="region of interest" description="Disordered" evidence="14">
    <location>
        <begin position="1"/>
        <end position="42"/>
    </location>
</feature>
<dbReference type="Pfam" id="PF00498">
    <property type="entry name" value="FHA"/>
    <property type="match status" value="1"/>
</dbReference>
<dbReference type="PROSITE" id="PS50006">
    <property type="entry name" value="FHA_DOMAIN"/>
    <property type="match status" value="1"/>
</dbReference>
<keyword evidence="4" id="KW-0963">Cytoplasm</keyword>
<accession>A0AAX4HDS8</accession>
<dbReference type="RefSeq" id="XP_062878970.1">
    <property type="nucleotide sequence ID" value="XM_063022900.1"/>
</dbReference>
<dbReference type="GO" id="GO:0005829">
    <property type="term" value="C:cytosol"/>
    <property type="evidence" value="ECO:0007669"/>
    <property type="project" value="TreeGrafter"/>
</dbReference>
<dbReference type="Pfam" id="PF17123">
    <property type="entry name" value="zf-RING_11"/>
    <property type="match status" value="1"/>
</dbReference>
<evidence type="ECO:0000256" key="6">
    <source>
        <dbReference type="ARBA" id="ARBA00022723"/>
    </source>
</evidence>
<evidence type="ECO:0000256" key="5">
    <source>
        <dbReference type="ARBA" id="ARBA00022679"/>
    </source>
</evidence>
<dbReference type="InterPro" id="IPR000253">
    <property type="entry name" value="FHA_dom"/>
</dbReference>
<dbReference type="KEGG" id="asau:88175010"/>
<dbReference type="GO" id="GO:0006511">
    <property type="term" value="P:ubiquitin-dependent protein catabolic process"/>
    <property type="evidence" value="ECO:0007669"/>
    <property type="project" value="TreeGrafter"/>
</dbReference>
<keyword evidence="7 13" id="KW-0863">Zinc-finger</keyword>
<evidence type="ECO:0000256" key="12">
    <source>
        <dbReference type="ARBA" id="ARBA00080465"/>
    </source>
</evidence>
<dbReference type="GO" id="GO:0097271">
    <property type="term" value="P:protein localization to bud neck"/>
    <property type="evidence" value="ECO:0007669"/>
    <property type="project" value="UniProtKB-ARBA"/>
</dbReference>
<dbReference type="InterPro" id="IPR013083">
    <property type="entry name" value="Znf_RING/FYVE/PHD"/>
</dbReference>
<dbReference type="InterPro" id="IPR001841">
    <property type="entry name" value="Znf_RING"/>
</dbReference>
<dbReference type="FunFam" id="3.30.40.10:FF:000426">
    <property type="entry name" value="DMA1p Ubiquitin-protein ligase (E3)"/>
    <property type="match status" value="1"/>
</dbReference>
<name>A0AAX4HDS8_9ASCO</name>
<evidence type="ECO:0000313" key="18">
    <source>
        <dbReference type="Proteomes" id="UP001338582"/>
    </source>
</evidence>
<feature type="domain" description="FHA" evidence="15">
    <location>
        <begin position="311"/>
        <end position="374"/>
    </location>
</feature>
<evidence type="ECO:0000313" key="17">
    <source>
        <dbReference type="EMBL" id="WPK26589.1"/>
    </source>
</evidence>
<dbReference type="GO" id="GO:0000921">
    <property type="term" value="P:septin ring assembly"/>
    <property type="evidence" value="ECO:0007669"/>
    <property type="project" value="UniProtKB-ARBA"/>
</dbReference>
<keyword evidence="8" id="KW-0833">Ubl conjugation pathway</keyword>
<evidence type="ECO:0000256" key="10">
    <source>
        <dbReference type="ARBA" id="ARBA00023306"/>
    </source>
</evidence>
<gene>
    <name evidence="17" type="ORF">PUMCH_003947</name>
</gene>
<dbReference type="EMBL" id="CP138898">
    <property type="protein sequence ID" value="WPK26589.1"/>
    <property type="molecule type" value="Genomic_DNA"/>
</dbReference>
<keyword evidence="6" id="KW-0479">Metal-binding</keyword>
<feature type="region of interest" description="Disordered" evidence="14">
    <location>
        <begin position="82"/>
        <end position="156"/>
    </location>
</feature>
<evidence type="ECO:0000256" key="1">
    <source>
        <dbReference type="ARBA" id="ARBA00000900"/>
    </source>
</evidence>
<protein>
    <recommendedName>
        <fullName evidence="3">RING-type E3 ubiquitin transferase</fullName>
        <ecNumber evidence="3">2.3.2.27</ecNumber>
    </recommendedName>
    <alternativeName>
        <fullName evidence="12">Checkpoint forkhead associated with RING domains-containing protein 1</fullName>
    </alternativeName>
</protein>
<proteinExistence type="inferred from homology"/>
<dbReference type="SUPFAM" id="SSF49879">
    <property type="entry name" value="SMAD/FHA domain"/>
    <property type="match status" value="1"/>
</dbReference>
<dbReference type="SMART" id="SM00240">
    <property type="entry name" value="FHA"/>
    <property type="match status" value="1"/>
</dbReference>
<dbReference type="PANTHER" id="PTHR15067">
    <property type="entry name" value="E3 UBIQUITIN-PROTEIN LIGASE RNF8"/>
    <property type="match status" value="1"/>
</dbReference>
<reference evidence="17 18" key="1">
    <citation type="submission" date="2023-10" db="EMBL/GenBank/DDBJ databases">
        <title>Draft Genome Sequence of Candida saopaulonensis from a very Premature Infant with Sepsis.</title>
        <authorList>
            <person name="Ning Y."/>
            <person name="Dai R."/>
            <person name="Xiao M."/>
            <person name="Xu Y."/>
            <person name="Yan Q."/>
            <person name="Zhang L."/>
        </authorList>
    </citation>
    <scope>NUCLEOTIDE SEQUENCE [LARGE SCALE GENOMIC DNA]</scope>
    <source>
        <strain evidence="17 18">19XY460</strain>
    </source>
</reference>
<dbReference type="GO" id="GO:0090337">
    <property type="term" value="P:regulation of formin-nucleated actin cable assembly"/>
    <property type="evidence" value="ECO:0007669"/>
    <property type="project" value="UniProtKB-ARBA"/>
</dbReference>
<evidence type="ECO:0000256" key="9">
    <source>
        <dbReference type="ARBA" id="ARBA00022833"/>
    </source>
</evidence>
<evidence type="ECO:0000256" key="2">
    <source>
        <dbReference type="ARBA" id="ARBA00004496"/>
    </source>
</evidence>
<dbReference type="SMART" id="SM00184">
    <property type="entry name" value="RING"/>
    <property type="match status" value="1"/>
</dbReference>
<dbReference type="GO" id="GO:0000151">
    <property type="term" value="C:ubiquitin ligase complex"/>
    <property type="evidence" value="ECO:0007669"/>
    <property type="project" value="TreeGrafter"/>
</dbReference>
<evidence type="ECO:0000256" key="8">
    <source>
        <dbReference type="ARBA" id="ARBA00022786"/>
    </source>
</evidence>
<dbReference type="GO" id="GO:0000132">
    <property type="term" value="P:establishment of mitotic spindle orientation"/>
    <property type="evidence" value="ECO:0007669"/>
    <property type="project" value="UniProtKB-ARBA"/>
</dbReference>
<evidence type="ECO:0000256" key="4">
    <source>
        <dbReference type="ARBA" id="ARBA00022490"/>
    </source>
</evidence>
<dbReference type="SUPFAM" id="SSF57850">
    <property type="entry name" value="RING/U-box"/>
    <property type="match status" value="1"/>
</dbReference>
<organism evidence="17 18">
    <name type="scientific">Australozyma saopauloensis</name>
    <dbReference type="NCBI Taxonomy" id="291208"/>
    <lineage>
        <taxon>Eukaryota</taxon>
        <taxon>Fungi</taxon>
        <taxon>Dikarya</taxon>
        <taxon>Ascomycota</taxon>
        <taxon>Saccharomycotina</taxon>
        <taxon>Pichiomycetes</taxon>
        <taxon>Metschnikowiaceae</taxon>
        <taxon>Australozyma</taxon>
    </lineage>
</organism>
<dbReference type="Gene3D" id="3.30.40.10">
    <property type="entry name" value="Zinc/RING finger domain, C3HC4 (zinc finger)"/>
    <property type="match status" value="1"/>
</dbReference>
<dbReference type="GO" id="GO:0008270">
    <property type="term" value="F:zinc ion binding"/>
    <property type="evidence" value="ECO:0007669"/>
    <property type="project" value="UniProtKB-KW"/>
</dbReference>
<dbReference type="Gene3D" id="2.60.200.20">
    <property type="match status" value="1"/>
</dbReference>
<feature type="compositionally biased region" description="Low complexity" evidence="14">
    <location>
        <begin position="171"/>
        <end position="188"/>
    </location>
</feature>
<dbReference type="PROSITE" id="PS50089">
    <property type="entry name" value="ZF_RING_2"/>
    <property type="match status" value="1"/>
</dbReference>
<keyword evidence="10" id="KW-0131">Cell cycle</keyword>
<dbReference type="FunFam" id="2.60.200.20:FF:000030">
    <property type="entry name" value="FHA domain-containing protein"/>
    <property type="match status" value="1"/>
</dbReference>
<dbReference type="GeneID" id="88175010"/>
<evidence type="ECO:0000256" key="13">
    <source>
        <dbReference type="PROSITE-ProRule" id="PRU00175"/>
    </source>
</evidence>
<keyword evidence="5" id="KW-0808">Transferase</keyword>
<dbReference type="Proteomes" id="UP001338582">
    <property type="component" value="Chromosome 5"/>
</dbReference>
<dbReference type="EC" id="2.3.2.27" evidence="3"/>
<keyword evidence="9" id="KW-0862">Zinc</keyword>
<feature type="compositionally biased region" description="Polar residues" evidence="14">
    <location>
        <begin position="210"/>
        <end position="230"/>
    </location>
</feature>
<sequence>MDSVSPSANPAAICVDFRDHSETTLSSDSSSDSPRDAKSMALSARAVAAPVLTSLFLDDEHGPSEGMDTAETAGAAETAVTGGLVPSEGSPTFGELISPPAETIDNVASSGSTGDNNEDIPVGRRDHGNASGSASTGAQGRGESAQNAPVPSRMPVRRSSLSFLSNWASSIRGTSQQQQHHQQQSQQHTPQVARSSAAVLAHGDTFMSNSPTIANLSSMAGPGTTSNTLDNHMEEPETPSATSSEPVAQLAEAPTEHQETVAGSSSSNVANNSGADGLFSVRLTPIIDHSTSNSGLYFAPVIRRIQPDETIAIGRYTEKNKSAAHAPQGSSQPIVFKSKVVSRTHALLQCRSDGLWFLKDCKSSSGTFLNNVRLSPATLELSYWPVSDGDVIQLGLDYRGGAEDIYRCVKMRCEFNHSWQRKVNQYNLEIHERMKNLHLDSKSEDGKRQVTECAICLLTLDPCQALFISPCSHSWHYKCIRPVIIKSYPQFYCPNCRSMCDLETDIEDEM</sequence>
<evidence type="ECO:0000256" key="14">
    <source>
        <dbReference type="SAM" id="MobiDB-lite"/>
    </source>
</evidence>
<evidence type="ECO:0000256" key="3">
    <source>
        <dbReference type="ARBA" id="ARBA00012483"/>
    </source>
</evidence>
<dbReference type="GO" id="GO:0031578">
    <property type="term" value="P:mitotic spindle orientation checkpoint signaling"/>
    <property type="evidence" value="ECO:0007669"/>
    <property type="project" value="UniProtKB-ARBA"/>
</dbReference>
<feature type="compositionally biased region" description="Polar residues" evidence="14">
    <location>
        <begin position="106"/>
        <end position="115"/>
    </location>
</feature>
<feature type="compositionally biased region" description="Polar residues" evidence="14">
    <location>
        <begin position="130"/>
        <end position="149"/>
    </location>
</feature>
<dbReference type="PANTHER" id="PTHR15067:SF7">
    <property type="entry name" value="E3 UBIQUITIN-PROTEIN LIGASE DMA1-RELATED"/>
    <property type="match status" value="1"/>
</dbReference>
<dbReference type="GO" id="GO:0061630">
    <property type="term" value="F:ubiquitin protein ligase activity"/>
    <property type="evidence" value="ECO:0007669"/>
    <property type="project" value="UniProtKB-EC"/>
</dbReference>
<keyword evidence="18" id="KW-1185">Reference proteome</keyword>
<dbReference type="GO" id="GO:0032153">
    <property type="term" value="C:cell division site"/>
    <property type="evidence" value="ECO:0007669"/>
    <property type="project" value="TreeGrafter"/>
</dbReference>